<dbReference type="EMBL" id="GBXM01007379">
    <property type="protein sequence ID" value="JAI01199.1"/>
    <property type="molecule type" value="Transcribed_RNA"/>
</dbReference>
<reference evidence="1" key="2">
    <citation type="journal article" date="2015" name="Fish Shellfish Immunol.">
        <title>Early steps in the European eel (Anguilla anguilla)-Vibrio vulnificus interaction in the gills: Role of the RtxA13 toxin.</title>
        <authorList>
            <person name="Callol A."/>
            <person name="Pajuelo D."/>
            <person name="Ebbesson L."/>
            <person name="Teles M."/>
            <person name="MacKenzie S."/>
            <person name="Amaro C."/>
        </authorList>
    </citation>
    <scope>NUCLEOTIDE SEQUENCE</scope>
</reference>
<sequence>MATGRGLYQLNIVFMKHLTPWIGSGGHIYRMLNEVFSVAQEDFIQWENRLLLLQDDFLLSWYCK</sequence>
<organism evidence="1">
    <name type="scientific">Anguilla anguilla</name>
    <name type="common">European freshwater eel</name>
    <name type="synonym">Muraena anguilla</name>
    <dbReference type="NCBI Taxonomy" id="7936"/>
    <lineage>
        <taxon>Eukaryota</taxon>
        <taxon>Metazoa</taxon>
        <taxon>Chordata</taxon>
        <taxon>Craniata</taxon>
        <taxon>Vertebrata</taxon>
        <taxon>Euteleostomi</taxon>
        <taxon>Actinopterygii</taxon>
        <taxon>Neopterygii</taxon>
        <taxon>Teleostei</taxon>
        <taxon>Anguilliformes</taxon>
        <taxon>Anguillidae</taxon>
        <taxon>Anguilla</taxon>
    </lineage>
</organism>
<proteinExistence type="predicted"/>
<dbReference type="AlphaFoldDB" id="A0A0E9XHM0"/>
<accession>A0A0E9XHM0</accession>
<name>A0A0E9XHM0_ANGAN</name>
<evidence type="ECO:0000313" key="1">
    <source>
        <dbReference type="EMBL" id="JAI01199.1"/>
    </source>
</evidence>
<reference evidence="1" key="1">
    <citation type="submission" date="2014-11" db="EMBL/GenBank/DDBJ databases">
        <authorList>
            <person name="Amaro Gonzalez C."/>
        </authorList>
    </citation>
    <scope>NUCLEOTIDE SEQUENCE</scope>
</reference>
<protein>
    <submittedName>
        <fullName evidence="1">Uncharacterized protein</fullName>
    </submittedName>
</protein>